<dbReference type="HOGENOM" id="CLU_1420151_0_0_7"/>
<proteinExistence type="predicted"/>
<dbReference type="AlphaFoldDB" id="E6X1L6"/>
<evidence type="ECO:0000313" key="1">
    <source>
        <dbReference type="EMBL" id="ADV47007.1"/>
    </source>
</evidence>
<name>E6X1L6_NITSE</name>
<dbReference type="Proteomes" id="UP000008633">
    <property type="component" value="Chromosome"/>
</dbReference>
<reference evidence="1 2" key="1">
    <citation type="journal article" date="2011" name="Stand. Genomic Sci.">
        <title>Complete genome sequence of Nitratifractor salsuginis type strain (E9I37-1).</title>
        <authorList>
            <person name="Anderson I."/>
            <person name="Sikorski J."/>
            <person name="Zeytun A."/>
            <person name="Nolan M."/>
            <person name="Lapidus A."/>
            <person name="Lucas S."/>
            <person name="Hammon N."/>
            <person name="Deshpande S."/>
            <person name="Cheng J.F."/>
            <person name="Tapia R."/>
            <person name="Han C."/>
            <person name="Goodwin L."/>
            <person name="Pitluck S."/>
            <person name="Liolios K."/>
            <person name="Pagani I."/>
            <person name="Ivanova N."/>
            <person name="Huntemann M."/>
            <person name="Mavromatis K."/>
            <person name="Ovchinikova G."/>
            <person name="Pati A."/>
            <person name="Chen A."/>
            <person name="Palaniappan K."/>
            <person name="Land M."/>
            <person name="Hauser L."/>
            <person name="Brambilla E.M."/>
            <person name="Ngatchou-Djao O.D."/>
            <person name="Rohde M."/>
            <person name="Tindall B.J."/>
            <person name="Goker M."/>
            <person name="Detter J.C."/>
            <person name="Woyke T."/>
            <person name="Bristow J."/>
            <person name="Eisen J.A."/>
            <person name="Markowitz V."/>
            <person name="Hugenholtz P."/>
            <person name="Klenk H.P."/>
            <person name="Kyrpides N.C."/>
        </authorList>
    </citation>
    <scope>NUCLEOTIDE SEQUENCE [LARGE SCALE GENOMIC DNA]</scope>
    <source>
        <strain evidence="2">DSM 16511 / JCM 12458 / E9I37-1</strain>
    </source>
</reference>
<reference evidence="2" key="2">
    <citation type="submission" date="2011-01" db="EMBL/GenBank/DDBJ databases">
        <title>The complete genome of Nitratifractor salsuginis DSM 16511.</title>
        <authorList>
            <consortium name="US DOE Joint Genome Institute (JGI-PGF)"/>
            <person name="Lucas S."/>
            <person name="Copeland A."/>
            <person name="Lapidus A."/>
            <person name="Bruce D."/>
            <person name="Goodwin L."/>
            <person name="Pitluck S."/>
            <person name="Kyrpides N."/>
            <person name="Mavromatis K."/>
            <person name="Ivanova N."/>
            <person name="Mikhailova N."/>
            <person name="Zeytun A."/>
            <person name="Detter J.C."/>
            <person name="Tapia R."/>
            <person name="Han C."/>
            <person name="Land M."/>
            <person name="Hauser L."/>
            <person name="Markowitz V."/>
            <person name="Cheng J.-F."/>
            <person name="Hugenholtz P."/>
            <person name="Woyke T."/>
            <person name="Wu D."/>
            <person name="Tindall B."/>
            <person name="Schuetze A."/>
            <person name="Brambilla E."/>
            <person name="Klenk H.-P."/>
            <person name="Eisen J.A."/>
        </authorList>
    </citation>
    <scope>NUCLEOTIDE SEQUENCE [LARGE SCALE GENOMIC DNA]</scope>
    <source>
        <strain evidence="2">DSM 16511 / JCM 12458 / E9I37-1</strain>
    </source>
</reference>
<evidence type="ECO:0000313" key="2">
    <source>
        <dbReference type="Proteomes" id="UP000008633"/>
    </source>
</evidence>
<dbReference type="RefSeq" id="WP_013554692.1">
    <property type="nucleotide sequence ID" value="NC_014935.1"/>
</dbReference>
<accession>E6X1L6</accession>
<keyword evidence="2" id="KW-1185">Reference proteome</keyword>
<dbReference type="KEGG" id="nsa:Nitsa_1761"/>
<sequence>MMKGTICYNDDRGVFCDDPKRAFWADDMDEVVIAKKEDLNRAGLQAEDLGRLSRDEIDNIMMEHAINVEEFPFEGYFEEPKEGEYIVIFTDDSDSKVGDDPYFWDYDNIGIRYWDGSNWKEEFFNFSTDVEIVREIEGKDDRYFVARDGDDFWGCYESDRNYGPARCQLMSKYDQSMSDENLAELIDAILW</sequence>
<protein>
    <submittedName>
        <fullName evidence="1">Uncharacterized protein</fullName>
    </submittedName>
</protein>
<gene>
    <name evidence="1" type="ordered locus">Nitsa_1761</name>
</gene>
<organism evidence="1 2">
    <name type="scientific">Nitratifractor salsuginis (strain DSM 16511 / JCM 12458 / E9I37-1)</name>
    <dbReference type="NCBI Taxonomy" id="749222"/>
    <lineage>
        <taxon>Bacteria</taxon>
        <taxon>Pseudomonadati</taxon>
        <taxon>Campylobacterota</taxon>
        <taxon>Epsilonproteobacteria</taxon>
        <taxon>Campylobacterales</taxon>
        <taxon>Sulfurovaceae</taxon>
        <taxon>Nitratifractor</taxon>
    </lineage>
</organism>
<dbReference type="EMBL" id="CP002452">
    <property type="protein sequence ID" value="ADV47007.1"/>
    <property type="molecule type" value="Genomic_DNA"/>
</dbReference>